<sequence>MAHSGGCIRSVPVPNTLKMALEFLDALHKNVGGPQRAVVEELGRQLNTGYNDHITVPLQNVQQNASDLRLRIIGNSKVNSYKDYEPIRNSSDRDQSCVRYIVSILIHILPQLLTTLEFLESKVSNFTNGGWGRQQFGGRGRQSELDTWLTKSSADHGKDELPGGYLPTDLTSNTGNGLHTYLLKLVGHRNCYLVKLCERIKGLETSYPPHKATAQPRGPLPPPPPSPASPQHQSQSHQDGSHPPAEIQPSTAGGDSSTAAIGGAVGATGLVGGSAAVYFLNVGGIRTLIAG</sequence>
<evidence type="ECO:0000313" key="2">
    <source>
        <dbReference type="EMBL" id="GIX63435.1"/>
    </source>
</evidence>
<keyword evidence="3" id="KW-1185">Reference proteome</keyword>
<feature type="region of interest" description="Disordered" evidence="1">
    <location>
        <begin position="207"/>
        <end position="256"/>
    </location>
</feature>
<dbReference type="EMBL" id="BPLF01000002">
    <property type="protein sequence ID" value="GIX63435.1"/>
    <property type="molecule type" value="Genomic_DNA"/>
</dbReference>
<evidence type="ECO:0000313" key="3">
    <source>
        <dbReference type="Proteomes" id="UP001497744"/>
    </source>
</evidence>
<feature type="region of interest" description="Disordered" evidence="1">
    <location>
        <begin position="134"/>
        <end position="170"/>
    </location>
</feature>
<feature type="compositionally biased region" description="Low complexity" evidence="1">
    <location>
        <begin position="229"/>
        <end position="244"/>
    </location>
</feature>
<name>A0AAV4LV18_BABCB</name>
<proteinExistence type="predicted"/>
<evidence type="ECO:0000256" key="1">
    <source>
        <dbReference type="SAM" id="MobiDB-lite"/>
    </source>
</evidence>
<comment type="caution">
    <text evidence="2">The sequence shown here is derived from an EMBL/GenBank/DDBJ whole genome shotgun (WGS) entry which is preliminary data.</text>
</comment>
<protein>
    <submittedName>
        <fullName evidence="2">Ribosome-binding protein 1</fullName>
    </submittedName>
</protein>
<feature type="compositionally biased region" description="Pro residues" evidence="1">
    <location>
        <begin position="218"/>
        <end position="228"/>
    </location>
</feature>
<dbReference type="GeneID" id="94194916"/>
<dbReference type="Proteomes" id="UP001497744">
    <property type="component" value="Unassembled WGS sequence"/>
</dbReference>
<reference evidence="2 3" key="1">
    <citation type="submission" date="2021-06" db="EMBL/GenBank/DDBJ databases">
        <title>Genome sequence of Babesia caballi.</title>
        <authorList>
            <person name="Yamagishi J."/>
            <person name="Kidaka T."/>
            <person name="Ochi A."/>
        </authorList>
    </citation>
    <scope>NUCLEOTIDE SEQUENCE [LARGE SCALE GENOMIC DNA]</scope>
    <source>
        <strain evidence="2">USDA-D6B2</strain>
    </source>
</reference>
<accession>A0AAV4LV18</accession>
<dbReference type="AlphaFoldDB" id="A0AAV4LV18"/>
<organism evidence="2 3">
    <name type="scientific">Babesia caballi</name>
    <dbReference type="NCBI Taxonomy" id="5871"/>
    <lineage>
        <taxon>Eukaryota</taxon>
        <taxon>Sar</taxon>
        <taxon>Alveolata</taxon>
        <taxon>Apicomplexa</taxon>
        <taxon>Aconoidasida</taxon>
        <taxon>Piroplasmida</taxon>
        <taxon>Babesiidae</taxon>
        <taxon>Babesia</taxon>
    </lineage>
</organism>
<gene>
    <name evidence="2" type="ORF">BcabD6B2_28700</name>
</gene>
<dbReference type="RefSeq" id="XP_067715504.1">
    <property type="nucleotide sequence ID" value="XM_067859403.1"/>
</dbReference>